<dbReference type="CDD" id="cd07361">
    <property type="entry name" value="MEMO_like"/>
    <property type="match status" value="1"/>
</dbReference>
<comment type="similarity">
    <text evidence="1">Belongs to the MEMO1 family.</text>
</comment>
<evidence type="ECO:0000313" key="3">
    <source>
        <dbReference type="Proteomes" id="UP000271974"/>
    </source>
</evidence>
<dbReference type="Proteomes" id="UP000271974">
    <property type="component" value="Unassembled WGS sequence"/>
</dbReference>
<evidence type="ECO:0000313" key="2">
    <source>
        <dbReference type="EMBL" id="RUS89520.1"/>
    </source>
</evidence>
<dbReference type="Pfam" id="PF01875">
    <property type="entry name" value="Memo"/>
    <property type="match status" value="1"/>
</dbReference>
<protein>
    <recommendedName>
        <fullName evidence="4">Protein MEMO1</fullName>
    </recommendedName>
</protein>
<sequence length="299" mass="33315">MSRNGRTRRASHAGSWYTDSGSDLNAQLDGWLHKASESLKPAKAIIAPHAGYSFCGACGAYAYRQVDPNKVKRVFILGPSHHVRMTNCALTGTDTYETPLYNLTIDKGVCSELYSTGAFDTMSLSTDEAEHSIEMHLPYIAKVMESRRGQFTIIPILVGSLSTHNEAKYGQILSGYLKDPDNLFVVSSDFCHWGKRFGYTHYDKSCGKIWQSIESLDKMGMNIIEQMNPPAFSEYLKTFQNTICGRHPISVLLNAIEHLRSSSNGTRMELKFLKYAQSSHCENSNDSSVSYASASFVMN</sequence>
<dbReference type="Gene3D" id="3.40.830.10">
    <property type="entry name" value="LigB-like"/>
    <property type="match status" value="1"/>
</dbReference>
<organism evidence="2 3">
    <name type="scientific">Elysia chlorotica</name>
    <name type="common">Eastern emerald elysia</name>
    <name type="synonym">Sea slug</name>
    <dbReference type="NCBI Taxonomy" id="188477"/>
    <lineage>
        <taxon>Eukaryota</taxon>
        <taxon>Metazoa</taxon>
        <taxon>Spiralia</taxon>
        <taxon>Lophotrochozoa</taxon>
        <taxon>Mollusca</taxon>
        <taxon>Gastropoda</taxon>
        <taxon>Heterobranchia</taxon>
        <taxon>Euthyneura</taxon>
        <taxon>Panpulmonata</taxon>
        <taxon>Sacoglossa</taxon>
        <taxon>Placobranchoidea</taxon>
        <taxon>Plakobranchidae</taxon>
        <taxon>Elysia</taxon>
    </lineage>
</organism>
<proteinExistence type="inferred from homology"/>
<dbReference type="STRING" id="188477.A0A433U6U0"/>
<dbReference type="HAMAP" id="MF_00055">
    <property type="entry name" value="MEMO1"/>
    <property type="match status" value="1"/>
</dbReference>
<keyword evidence="3" id="KW-1185">Reference proteome</keyword>
<accession>A0A433U6U0</accession>
<dbReference type="PANTHER" id="PTHR11060:SF0">
    <property type="entry name" value="PROTEIN MEMO1"/>
    <property type="match status" value="1"/>
</dbReference>
<evidence type="ECO:0000256" key="1">
    <source>
        <dbReference type="ARBA" id="ARBA00006315"/>
    </source>
</evidence>
<dbReference type="PANTHER" id="PTHR11060">
    <property type="entry name" value="PROTEIN MEMO1"/>
    <property type="match status" value="1"/>
</dbReference>
<dbReference type="AlphaFoldDB" id="A0A433U6U0"/>
<reference evidence="2 3" key="1">
    <citation type="submission" date="2019-01" db="EMBL/GenBank/DDBJ databases">
        <title>A draft genome assembly of the solar-powered sea slug Elysia chlorotica.</title>
        <authorList>
            <person name="Cai H."/>
            <person name="Li Q."/>
            <person name="Fang X."/>
            <person name="Li J."/>
            <person name="Curtis N.E."/>
            <person name="Altenburger A."/>
            <person name="Shibata T."/>
            <person name="Feng M."/>
            <person name="Maeda T."/>
            <person name="Schwartz J.A."/>
            <person name="Shigenobu S."/>
            <person name="Lundholm N."/>
            <person name="Nishiyama T."/>
            <person name="Yang H."/>
            <person name="Hasebe M."/>
            <person name="Li S."/>
            <person name="Pierce S.K."/>
            <person name="Wang J."/>
        </authorList>
    </citation>
    <scope>NUCLEOTIDE SEQUENCE [LARGE SCALE GENOMIC DNA]</scope>
    <source>
        <strain evidence="2">EC2010</strain>
        <tissue evidence="2">Whole organism of an adult</tissue>
    </source>
</reference>
<dbReference type="OrthoDB" id="417112at2759"/>
<dbReference type="EMBL" id="RQTK01000053">
    <property type="protein sequence ID" value="RUS89520.1"/>
    <property type="molecule type" value="Genomic_DNA"/>
</dbReference>
<gene>
    <name evidence="2" type="ORF">EGW08_002708</name>
</gene>
<comment type="caution">
    <text evidence="2">The sequence shown here is derived from an EMBL/GenBank/DDBJ whole genome shotgun (WGS) entry which is preliminary data.</text>
</comment>
<dbReference type="NCBIfam" id="TIGR04336">
    <property type="entry name" value="AmmeMemoSam_B"/>
    <property type="match status" value="1"/>
</dbReference>
<name>A0A433U6U0_ELYCH</name>
<evidence type="ECO:0008006" key="4">
    <source>
        <dbReference type="Google" id="ProtNLM"/>
    </source>
</evidence>
<dbReference type="InterPro" id="IPR002737">
    <property type="entry name" value="MEMO1_fam"/>
</dbReference>